<keyword evidence="3" id="KW-1185">Reference proteome</keyword>
<name>A0A4R0YWC6_9GAMM</name>
<protein>
    <recommendedName>
        <fullName evidence="4">Nuclear transport factor 2 family protein</fullName>
    </recommendedName>
</protein>
<evidence type="ECO:0000313" key="3">
    <source>
        <dbReference type="Proteomes" id="UP000291822"/>
    </source>
</evidence>
<dbReference type="InterPro" id="IPR032710">
    <property type="entry name" value="NTF2-like_dom_sf"/>
</dbReference>
<dbReference type="SUPFAM" id="SSF54427">
    <property type="entry name" value="NTF2-like"/>
    <property type="match status" value="1"/>
</dbReference>
<reference evidence="2 3" key="1">
    <citation type="submission" date="2019-02" db="EMBL/GenBank/DDBJ databases">
        <title>Dyella amyloliquefaciens sp. nov., isolated from forest soil.</title>
        <authorList>
            <person name="Gao Z.-H."/>
            <person name="Qiu L.-H."/>
        </authorList>
    </citation>
    <scope>NUCLEOTIDE SEQUENCE [LARGE SCALE GENOMIC DNA]</scope>
    <source>
        <strain evidence="2 3">KACC 12747</strain>
    </source>
</reference>
<dbReference type="PROSITE" id="PS51257">
    <property type="entry name" value="PROKAR_LIPOPROTEIN"/>
    <property type="match status" value="1"/>
</dbReference>
<dbReference type="Gene3D" id="3.10.450.50">
    <property type="match status" value="1"/>
</dbReference>
<comment type="caution">
    <text evidence="2">The sequence shown here is derived from an EMBL/GenBank/DDBJ whole genome shotgun (WGS) entry which is preliminary data.</text>
</comment>
<feature type="chain" id="PRO_5020377995" description="Nuclear transport factor 2 family protein" evidence="1">
    <location>
        <begin position="23"/>
        <end position="150"/>
    </location>
</feature>
<accession>A0A4R0YWC6</accession>
<sequence>MPRWTQVLHRLLFVSLALTALAACRGTPDETRIREAIAESAKAAGAVDASGTLAHLTDDFDGNGGELVPKDFANMLRLAKLRGETLHVLMGPVEVEPRGDRYVARFTVTLGSGGKLLPSSIGMYKVETAWRKDGKEWKCFSATWERLGDG</sequence>
<gene>
    <name evidence="2" type="ORF">EZM97_05815</name>
</gene>
<feature type="signal peptide" evidence="1">
    <location>
        <begin position="1"/>
        <end position="22"/>
    </location>
</feature>
<dbReference type="EMBL" id="SJTG01000001">
    <property type="protein sequence ID" value="TCI12841.1"/>
    <property type="molecule type" value="Genomic_DNA"/>
</dbReference>
<dbReference type="Proteomes" id="UP000291822">
    <property type="component" value="Unassembled WGS sequence"/>
</dbReference>
<evidence type="ECO:0008006" key="4">
    <source>
        <dbReference type="Google" id="ProtNLM"/>
    </source>
</evidence>
<keyword evidence="1" id="KW-0732">Signal</keyword>
<proteinExistence type="predicted"/>
<dbReference type="AlphaFoldDB" id="A0A4R0YWC6"/>
<organism evidence="2 3">
    <name type="scientific">Dyella soli</name>
    <dbReference type="NCBI Taxonomy" id="522319"/>
    <lineage>
        <taxon>Bacteria</taxon>
        <taxon>Pseudomonadati</taxon>
        <taxon>Pseudomonadota</taxon>
        <taxon>Gammaproteobacteria</taxon>
        <taxon>Lysobacterales</taxon>
        <taxon>Rhodanobacteraceae</taxon>
        <taxon>Dyella</taxon>
    </lineage>
</organism>
<evidence type="ECO:0000256" key="1">
    <source>
        <dbReference type="SAM" id="SignalP"/>
    </source>
</evidence>
<evidence type="ECO:0000313" key="2">
    <source>
        <dbReference type="EMBL" id="TCI12841.1"/>
    </source>
</evidence>
<dbReference type="RefSeq" id="WP_131150379.1">
    <property type="nucleotide sequence ID" value="NZ_SJTG01000001.1"/>
</dbReference>